<sequence length="235" mass="27385">MDLIHVQDAKMQKTKPSRGKGYAAGSSYITNIVIKNREAKLHLESGAFCTCVGKDYLDRIYTNWKESLMPIEVIKFRSASQDMHPLGILEAEMIFPHPSGSIRLKFEFVFMNNCTSQHFILGDCYLNIYEIDINNHKERHLSIGENKRQKFAFPLEKREITIIRKVKNFNKEKFVSNQLVKAQISTELTLEMKEELIEILFQYRGAFASDNKPIVAIKCLKWTLCLMWKDLTLHY</sequence>
<gene>
    <name evidence="1" type="ORF">O181_059182</name>
</gene>
<reference evidence="1" key="1">
    <citation type="submission" date="2021-03" db="EMBL/GenBank/DDBJ databases">
        <title>Draft genome sequence of rust myrtle Austropuccinia psidii MF-1, a brazilian biotype.</title>
        <authorList>
            <person name="Quecine M.C."/>
            <person name="Pachon D.M.R."/>
            <person name="Bonatelli M.L."/>
            <person name="Correr F.H."/>
            <person name="Franceschini L.M."/>
            <person name="Leite T.F."/>
            <person name="Margarido G.R.A."/>
            <person name="Almeida C.A."/>
            <person name="Ferrarezi J.A."/>
            <person name="Labate C.A."/>
        </authorList>
    </citation>
    <scope>NUCLEOTIDE SEQUENCE</scope>
    <source>
        <strain evidence="1">MF-1</strain>
    </source>
</reference>
<dbReference type="Proteomes" id="UP000765509">
    <property type="component" value="Unassembled WGS sequence"/>
</dbReference>
<proteinExistence type="predicted"/>
<dbReference type="EMBL" id="AVOT02027418">
    <property type="protein sequence ID" value="MBW0519467.1"/>
    <property type="molecule type" value="Genomic_DNA"/>
</dbReference>
<keyword evidence="2" id="KW-1185">Reference proteome</keyword>
<dbReference type="AlphaFoldDB" id="A0A9Q3EL65"/>
<evidence type="ECO:0000313" key="2">
    <source>
        <dbReference type="Proteomes" id="UP000765509"/>
    </source>
</evidence>
<name>A0A9Q3EL65_9BASI</name>
<organism evidence="1 2">
    <name type="scientific">Austropuccinia psidii MF-1</name>
    <dbReference type="NCBI Taxonomy" id="1389203"/>
    <lineage>
        <taxon>Eukaryota</taxon>
        <taxon>Fungi</taxon>
        <taxon>Dikarya</taxon>
        <taxon>Basidiomycota</taxon>
        <taxon>Pucciniomycotina</taxon>
        <taxon>Pucciniomycetes</taxon>
        <taxon>Pucciniales</taxon>
        <taxon>Sphaerophragmiaceae</taxon>
        <taxon>Austropuccinia</taxon>
    </lineage>
</organism>
<protein>
    <submittedName>
        <fullName evidence="1">Uncharacterized protein</fullName>
    </submittedName>
</protein>
<comment type="caution">
    <text evidence="1">The sequence shown here is derived from an EMBL/GenBank/DDBJ whole genome shotgun (WGS) entry which is preliminary data.</text>
</comment>
<evidence type="ECO:0000313" key="1">
    <source>
        <dbReference type="EMBL" id="MBW0519467.1"/>
    </source>
</evidence>
<accession>A0A9Q3EL65</accession>